<dbReference type="Proteomes" id="UP000634530">
    <property type="component" value="Chromosome"/>
</dbReference>
<dbReference type="PANTHER" id="PTHR38460:SF1">
    <property type="entry name" value="TAUTOMERASE YOLI-RELATED"/>
    <property type="match status" value="1"/>
</dbReference>
<gene>
    <name evidence="1" type="ORF">HU752_021630</name>
</gene>
<dbReference type="InterPro" id="IPR014347">
    <property type="entry name" value="Tautomerase/MIF_sf"/>
</dbReference>
<proteinExistence type="predicted"/>
<dbReference type="Gene3D" id="3.30.429.10">
    <property type="entry name" value="Macrophage Migration Inhibitory Factor"/>
    <property type="match status" value="1"/>
</dbReference>
<sequence>MPLLKIDVIKGRTDEEISVLLDTVHRAMVEAFAVPERDRYQILNEHAPSRMIVQDTGLGFERTDKVVVITAISRPRSVEMKEKFYALLVEGLGRECGIEPRDVMVSMVINGDEDWSFGFGRAQFLTGEL</sequence>
<reference evidence="1 2" key="1">
    <citation type="journal article" date="2020" name="Microorganisms">
        <title>Reliable Identification of Environmental Pseudomonas Isolates Using the rpoD Gene.</title>
        <authorList>
            <consortium name="The Broad Institute Genome Sequencing Platform"/>
            <person name="Girard L."/>
            <person name="Lood C."/>
            <person name="Rokni-Zadeh H."/>
            <person name="van Noort V."/>
            <person name="Lavigne R."/>
            <person name="De Mot R."/>
        </authorList>
    </citation>
    <scope>NUCLEOTIDE SEQUENCE [LARGE SCALE GENOMIC DNA]</scope>
    <source>
        <strain evidence="1 2">RW8P3</strain>
    </source>
</reference>
<keyword evidence="2" id="KW-1185">Reference proteome</keyword>
<protein>
    <submittedName>
        <fullName evidence="1">Tautomerase family protein</fullName>
    </submittedName>
</protein>
<organism evidence="1 2">
    <name type="scientific">Pseudomonas vanderleydeniana</name>
    <dbReference type="NCBI Taxonomy" id="2745495"/>
    <lineage>
        <taxon>Bacteria</taxon>
        <taxon>Pseudomonadati</taxon>
        <taxon>Pseudomonadota</taxon>
        <taxon>Gammaproteobacteria</taxon>
        <taxon>Pseudomonadales</taxon>
        <taxon>Pseudomonadaceae</taxon>
        <taxon>Pseudomonas</taxon>
    </lineage>
</organism>
<dbReference type="PANTHER" id="PTHR38460">
    <property type="entry name" value="TAUTOMERASE YOLI-RELATED"/>
    <property type="match status" value="1"/>
</dbReference>
<dbReference type="InterPro" id="IPR037479">
    <property type="entry name" value="Tauto_MSAD"/>
</dbReference>
<dbReference type="SUPFAM" id="SSF55331">
    <property type="entry name" value="Tautomerase/MIF"/>
    <property type="match status" value="1"/>
</dbReference>
<dbReference type="Pfam" id="PF14552">
    <property type="entry name" value="Tautomerase_2"/>
    <property type="match status" value="1"/>
</dbReference>
<dbReference type="KEGG" id="pvw:HU752_021630"/>
<accession>A0A9E6TPK6</accession>
<dbReference type="AlphaFoldDB" id="A0A9E6TPK6"/>
<evidence type="ECO:0000313" key="1">
    <source>
        <dbReference type="EMBL" id="QXI26518.1"/>
    </source>
</evidence>
<reference evidence="1 2" key="2">
    <citation type="journal article" date="2021" name="Microorganisms">
        <title>The Ever-Expanding Pseudomonas Genus: Description of 43 New Species and Partition of the Pseudomonas putida Group.</title>
        <authorList>
            <person name="Girard L."/>
            <person name="Lood C."/>
            <person name="Hofte M."/>
            <person name="Vandamme P."/>
            <person name="Rokni-Zadeh H."/>
            <person name="van Noort V."/>
            <person name="Lavigne R."/>
            <person name="De Mot R."/>
        </authorList>
    </citation>
    <scope>NUCLEOTIDE SEQUENCE [LARGE SCALE GENOMIC DNA]</scope>
    <source>
        <strain evidence="1 2">RW8P3</strain>
    </source>
</reference>
<dbReference type="EMBL" id="CP077093">
    <property type="protein sequence ID" value="QXI26518.1"/>
    <property type="molecule type" value="Genomic_DNA"/>
</dbReference>
<dbReference type="RefSeq" id="WP_186675490.1">
    <property type="nucleotide sequence ID" value="NZ_CP077093.1"/>
</dbReference>
<name>A0A9E6TPK6_9PSED</name>
<evidence type="ECO:0000313" key="2">
    <source>
        <dbReference type="Proteomes" id="UP000634530"/>
    </source>
</evidence>